<feature type="transmembrane region" description="Helical" evidence="1">
    <location>
        <begin position="208"/>
        <end position="233"/>
    </location>
</feature>
<evidence type="ECO:0000256" key="1">
    <source>
        <dbReference type="SAM" id="Phobius"/>
    </source>
</evidence>
<dbReference type="KEGG" id="mik:FOE78_18895"/>
<organism evidence="2 3">
    <name type="scientific">Microlunatus elymi</name>
    <dbReference type="NCBI Taxonomy" id="2596828"/>
    <lineage>
        <taxon>Bacteria</taxon>
        <taxon>Bacillati</taxon>
        <taxon>Actinomycetota</taxon>
        <taxon>Actinomycetes</taxon>
        <taxon>Propionibacteriales</taxon>
        <taxon>Propionibacteriaceae</taxon>
        <taxon>Microlunatus</taxon>
    </lineage>
</organism>
<proteinExistence type="predicted"/>
<name>A0A516Q3B8_9ACTN</name>
<dbReference type="InterPro" id="IPR010390">
    <property type="entry name" value="ABC-2_transporter-like"/>
</dbReference>
<keyword evidence="1" id="KW-0472">Membrane</keyword>
<feature type="transmembrane region" description="Helical" evidence="1">
    <location>
        <begin position="291"/>
        <end position="311"/>
    </location>
</feature>
<dbReference type="PANTHER" id="PTHR36833">
    <property type="entry name" value="SLR0610 PROTEIN-RELATED"/>
    <property type="match status" value="1"/>
</dbReference>
<evidence type="ECO:0000313" key="2">
    <source>
        <dbReference type="EMBL" id="QDP97701.1"/>
    </source>
</evidence>
<reference evidence="2 3" key="1">
    <citation type="submission" date="2019-07" db="EMBL/GenBank/DDBJ databases">
        <title>Microlunatus dokdonensis sp. nov. isolated from the rhizospheric soil of the wild plant Elymus tsukushiensis.</title>
        <authorList>
            <person name="Ghim S.-Y."/>
            <person name="Hwang Y.-J."/>
            <person name="Son J.-S."/>
            <person name="Shin J.-H."/>
        </authorList>
    </citation>
    <scope>NUCLEOTIDE SEQUENCE [LARGE SCALE GENOMIC DNA]</scope>
    <source>
        <strain evidence="2 3">KUDC0627</strain>
    </source>
</reference>
<keyword evidence="1" id="KW-0812">Transmembrane</keyword>
<feature type="transmembrane region" description="Helical" evidence="1">
    <location>
        <begin position="177"/>
        <end position="196"/>
    </location>
</feature>
<accession>A0A516Q3B8</accession>
<gene>
    <name evidence="2" type="ORF">FOE78_18895</name>
</gene>
<evidence type="ECO:0000313" key="3">
    <source>
        <dbReference type="Proteomes" id="UP000319263"/>
    </source>
</evidence>
<evidence type="ECO:0008006" key="4">
    <source>
        <dbReference type="Google" id="ProtNLM"/>
    </source>
</evidence>
<dbReference type="Proteomes" id="UP000319263">
    <property type="component" value="Chromosome"/>
</dbReference>
<keyword evidence="1" id="KW-1133">Transmembrane helix</keyword>
<feature type="transmembrane region" description="Helical" evidence="1">
    <location>
        <begin position="85"/>
        <end position="107"/>
    </location>
</feature>
<dbReference type="OrthoDB" id="9788195at2"/>
<feature type="transmembrane region" description="Helical" evidence="1">
    <location>
        <begin position="113"/>
        <end position="139"/>
    </location>
</feature>
<dbReference type="EMBL" id="CP041692">
    <property type="protein sequence ID" value="QDP97701.1"/>
    <property type="molecule type" value="Genomic_DNA"/>
</dbReference>
<keyword evidence="3" id="KW-1185">Reference proteome</keyword>
<dbReference type="AlphaFoldDB" id="A0A516Q3B8"/>
<dbReference type="Pfam" id="PF06182">
    <property type="entry name" value="ABC2_membrane_6"/>
    <property type="match status" value="1"/>
</dbReference>
<dbReference type="PANTHER" id="PTHR36833:SF1">
    <property type="entry name" value="INTEGRAL MEMBRANE TRANSPORT PROTEIN"/>
    <property type="match status" value="1"/>
</dbReference>
<protein>
    <recommendedName>
        <fullName evidence="4">ABC-2 type transport system permease protein</fullName>
    </recommendedName>
</protein>
<feature type="transmembrane region" description="Helical" evidence="1">
    <location>
        <begin position="254"/>
        <end position="279"/>
    </location>
</feature>
<sequence length="321" mass="34493">MDQRCSADRLRAATALVVDLRRWGGIAVAAWAAFLQCGGCVMSVSTSSGHRFDKLRTLRFGYGWRVARAIVRQALGREVQFRAQAWTTLAVGVLEVAVAIVPALLIFGRTDQVHGWSIGEVLMVTGAAQLLNAFLAAVITPNQSKMTDYIRNGDLDLILIRPAPAQLFAAFRWFEPAALLGALSGLAVLIVGWLQAGLHPSPAGVLFALGWFVLGCAAVALIWVNLGYLAFWLTSAGQLQEFLATLLTAGRYPLAFYPAAVRTIFLSLVPIGLATTIPVDALRGRNSLPELIIAVLLLGVLAMITRLHWLAGLRSYSGASS</sequence>